<dbReference type="Proteomes" id="UP001321582">
    <property type="component" value="Chromosome"/>
</dbReference>
<feature type="active site" description="Proton acceptor" evidence="1">
    <location>
        <position position="19"/>
    </location>
</feature>
<dbReference type="PROSITE" id="PS51186">
    <property type="entry name" value="GNAT"/>
    <property type="match status" value="1"/>
</dbReference>
<dbReference type="Gene3D" id="3.40.50.11190">
    <property type="match status" value="1"/>
</dbReference>
<dbReference type="SUPFAM" id="SSF55729">
    <property type="entry name" value="Acyl-CoA N-acyltransferases (Nat)"/>
    <property type="match status" value="1"/>
</dbReference>
<keyword evidence="5" id="KW-1185">Reference proteome</keyword>
<dbReference type="PANTHER" id="PTHR21015:SF22">
    <property type="entry name" value="GLYCOSYLTRANSFERASE"/>
    <property type="match status" value="1"/>
</dbReference>
<evidence type="ECO:0000256" key="1">
    <source>
        <dbReference type="PIRSR" id="PIRSR620023-1"/>
    </source>
</evidence>
<accession>A0AAU9D959</accession>
<evidence type="ECO:0000313" key="4">
    <source>
        <dbReference type="EMBL" id="BDU51153.1"/>
    </source>
</evidence>
<dbReference type="SUPFAM" id="SSF53756">
    <property type="entry name" value="UDP-Glycosyltransferase/glycogen phosphorylase"/>
    <property type="match status" value="1"/>
</dbReference>
<dbReference type="GO" id="GO:0016758">
    <property type="term" value="F:hexosyltransferase activity"/>
    <property type="evidence" value="ECO:0007669"/>
    <property type="project" value="InterPro"/>
</dbReference>
<dbReference type="Pfam" id="PF13302">
    <property type="entry name" value="Acetyltransf_3"/>
    <property type="match status" value="1"/>
</dbReference>
<dbReference type="InterPro" id="IPR007235">
    <property type="entry name" value="Glyco_trans_28_C"/>
</dbReference>
<dbReference type="AlphaFoldDB" id="A0AAU9D959"/>
<dbReference type="InterPro" id="IPR016181">
    <property type="entry name" value="Acyl_CoA_acyltransferase"/>
</dbReference>
<feature type="domain" description="N-acetyltransferase" evidence="3">
    <location>
        <begin position="322"/>
        <end position="472"/>
    </location>
</feature>
<dbReference type="Gene3D" id="3.40.630.30">
    <property type="match status" value="1"/>
</dbReference>
<dbReference type="Pfam" id="PF04101">
    <property type="entry name" value="Glyco_tran_28_C"/>
    <property type="match status" value="1"/>
</dbReference>
<evidence type="ECO:0000256" key="2">
    <source>
        <dbReference type="PIRSR" id="PIRSR620023-2"/>
    </source>
</evidence>
<evidence type="ECO:0000313" key="5">
    <source>
        <dbReference type="Proteomes" id="UP001321582"/>
    </source>
</evidence>
<dbReference type="RefSeq" id="WP_307903994.1">
    <property type="nucleotide sequence ID" value="NZ_AP027059.1"/>
</dbReference>
<dbReference type="EMBL" id="AP027059">
    <property type="protein sequence ID" value="BDU51153.1"/>
    <property type="molecule type" value="Genomic_DNA"/>
</dbReference>
<dbReference type="Gene3D" id="3.40.50.2000">
    <property type="entry name" value="Glycogen Phosphorylase B"/>
    <property type="match status" value="1"/>
</dbReference>
<dbReference type="GO" id="GO:0016747">
    <property type="term" value="F:acyltransferase activity, transferring groups other than amino-acyl groups"/>
    <property type="evidence" value="ECO:0007669"/>
    <property type="project" value="InterPro"/>
</dbReference>
<sequence>MDNKFYIFTEGGTEIGYGHITRCSALYEEIEKRGYEVEFIINGDEEVLDIIKNKKIRLIDWRDENYLSNLLHKNDYVIIDSYLADKEIYKFISNKVGKILYIDDNQRIEYPKGIVVNPSIYGKELNYPEKERIRYLLGANYVILRKEFLNIPIMKNHKDNKDNKDNKEKIEDILITFGGSDIKNITPKILKLLAKNDLKLKKHIVIGKGYKNIAQIKKEADNNTNFYYNLNAEEMKNLMLKCDFAISAAGQTIYELLRIGIPFVAIKVADNQENNIKGLSKLGINCFDEFTIEKLKLYYFKIPKIIDGKGVNRIINNFFIDYKIRKLEEKDKKNIYDLSNKDYVRRYSLNKNKILWSEHLIWFDKQLNDKNTIFFVIESGKNDFLGQVRLNKIIDKEEAVISASFSEKIKGKGMGKYILGDVIKKVKKERDDIKNIIAVINKNNISSVKLFKRLGFNLFKEGEEFSKYIKKI</sequence>
<dbReference type="NCBIfam" id="TIGR03590">
    <property type="entry name" value="PseG"/>
    <property type="match status" value="1"/>
</dbReference>
<name>A0AAU9D959_9FUSO</name>
<organism evidence="4 5">
    <name type="scientific">Haliovirga abyssi</name>
    <dbReference type="NCBI Taxonomy" id="2996794"/>
    <lineage>
        <taxon>Bacteria</taxon>
        <taxon>Fusobacteriati</taxon>
        <taxon>Fusobacteriota</taxon>
        <taxon>Fusobacteriia</taxon>
        <taxon>Fusobacteriales</taxon>
        <taxon>Haliovirgaceae</taxon>
        <taxon>Haliovirga</taxon>
    </lineage>
</organism>
<dbReference type="InterPro" id="IPR000182">
    <property type="entry name" value="GNAT_dom"/>
</dbReference>
<gene>
    <name evidence="4" type="ORF">HLVA_17220</name>
</gene>
<reference evidence="4 5" key="1">
    <citation type="submission" date="2022-11" db="EMBL/GenBank/DDBJ databases">
        <title>Haliovirga abyssi gen. nov., sp. nov., a mesophilic fermentative bacterium isolated from the Iheya North hydrothermal field and the proposal of Haliovirgaceae fam. nov.</title>
        <authorList>
            <person name="Miyazaki U."/>
            <person name="Tame A."/>
            <person name="Miyazaki J."/>
            <person name="Takai K."/>
            <person name="Sawayama S."/>
            <person name="Kitajima M."/>
            <person name="Okamoto A."/>
            <person name="Nakagawa S."/>
        </authorList>
    </citation>
    <scope>NUCLEOTIDE SEQUENCE [LARGE SCALE GENOMIC DNA]</scope>
    <source>
        <strain evidence="4 5">IC12</strain>
    </source>
</reference>
<evidence type="ECO:0000259" key="3">
    <source>
        <dbReference type="PROSITE" id="PS51186"/>
    </source>
</evidence>
<feature type="binding site" evidence="2">
    <location>
        <position position="255"/>
    </location>
    <ligand>
        <name>substrate</name>
    </ligand>
</feature>
<dbReference type="PANTHER" id="PTHR21015">
    <property type="entry name" value="UDP-N-ACETYLGLUCOSAMINE--N-ACETYLMURAMYL-(PENTAPEPTIDE) PYROPHOSPHORYL-UNDECAPRENOL N-ACETYLGLUCOSAMINE TRANSFERASE 1"/>
    <property type="match status" value="1"/>
</dbReference>
<dbReference type="KEGG" id="haby:HLVA_17220"/>
<protein>
    <recommendedName>
        <fullName evidence="3">N-acetyltransferase domain-containing protein</fullName>
    </recommendedName>
</protein>
<dbReference type="InterPro" id="IPR020023">
    <property type="entry name" value="PseG"/>
</dbReference>
<proteinExistence type="predicted"/>
<feature type="binding site" evidence="2">
    <location>
        <position position="145"/>
    </location>
    <ligand>
        <name>substrate</name>
    </ligand>
</feature>